<proteinExistence type="predicted"/>
<dbReference type="GO" id="GO:0035556">
    <property type="term" value="P:intracellular signal transduction"/>
    <property type="evidence" value="ECO:0007669"/>
    <property type="project" value="InterPro"/>
</dbReference>
<feature type="domain" description="Guanylate cyclase" evidence="1">
    <location>
        <begin position="38"/>
        <end position="137"/>
    </location>
</feature>
<dbReference type="CDD" id="cd07302">
    <property type="entry name" value="CHD"/>
    <property type="match status" value="1"/>
</dbReference>
<dbReference type="GO" id="GO:0009190">
    <property type="term" value="P:cyclic nucleotide biosynthetic process"/>
    <property type="evidence" value="ECO:0007669"/>
    <property type="project" value="InterPro"/>
</dbReference>
<dbReference type="InterPro" id="IPR055997">
    <property type="entry name" value="DUF7575"/>
</dbReference>
<dbReference type="Pfam" id="PF00211">
    <property type="entry name" value="Guanylate_cyc"/>
    <property type="match status" value="1"/>
</dbReference>
<sequence>MKCSNCGKEIEQSINFCPWCGIVQGNYETLPFKDVRMTFLRADLSGFTTMSEEMIAEDVMTFLNEVFGIFSKIIESYKGTLYQIIGDEVVSIFGLRKESGFAPHMAVLAAEEMFNTLFECNKKEYLKNPIGLKVGIEIEPASVFNIKDDIRNALIITDGFSKSQVLQKNAETNTLLVGENLYRETKAFFSYREVGEFVKDNLTVKAYEYKLKLRA</sequence>
<evidence type="ECO:0000313" key="3">
    <source>
        <dbReference type="Proteomes" id="UP000051012"/>
    </source>
</evidence>
<protein>
    <recommendedName>
        <fullName evidence="1">Guanylate cyclase domain-containing protein</fullName>
    </recommendedName>
</protein>
<dbReference type="InterPro" id="IPR029787">
    <property type="entry name" value="Nucleotide_cyclase"/>
</dbReference>
<dbReference type="PROSITE" id="PS50125">
    <property type="entry name" value="GUANYLATE_CYCLASE_2"/>
    <property type="match status" value="1"/>
</dbReference>
<dbReference type="GO" id="GO:0004016">
    <property type="term" value="F:adenylate cyclase activity"/>
    <property type="evidence" value="ECO:0007669"/>
    <property type="project" value="UniProtKB-ARBA"/>
</dbReference>
<evidence type="ECO:0000259" key="1">
    <source>
        <dbReference type="PROSITE" id="PS50125"/>
    </source>
</evidence>
<dbReference type="Gene3D" id="3.30.70.1230">
    <property type="entry name" value="Nucleotide cyclase"/>
    <property type="match status" value="1"/>
</dbReference>
<reference evidence="2 3" key="1">
    <citation type="journal article" date="2015" name="Microbiome">
        <title>Genomic resolution of linkages in carbon, nitrogen, and sulfur cycling among widespread estuary sediment bacteria.</title>
        <authorList>
            <person name="Baker B.J."/>
            <person name="Lazar C.S."/>
            <person name="Teske A.P."/>
            <person name="Dick G.J."/>
        </authorList>
    </citation>
    <scope>NUCLEOTIDE SEQUENCE [LARGE SCALE GENOMIC DNA]</scope>
    <source>
        <strain evidence="2">DG_78</strain>
    </source>
</reference>
<name>A0A0S7YJ14_UNCT6</name>
<dbReference type="InterPro" id="IPR001054">
    <property type="entry name" value="A/G_cyclase"/>
</dbReference>
<dbReference type="EMBL" id="LJNI01000001">
    <property type="protein sequence ID" value="KPJ74538.1"/>
    <property type="molecule type" value="Genomic_DNA"/>
</dbReference>
<dbReference type="SUPFAM" id="SSF55073">
    <property type="entry name" value="Nucleotide cyclase"/>
    <property type="match status" value="1"/>
</dbReference>
<organism evidence="2 3">
    <name type="scientific">candidate division TA06 bacterium DG_78</name>
    <dbReference type="NCBI Taxonomy" id="1703772"/>
    <lineage>
        <taxon>Bacteria</taxon>
        <taxon>Bacteria division TA06</taxon>
    </lineage>
</organism>
<dbReference type="AlphaFoldDB" id="A0A0S7YJ14"/>
<dbReference type="Pfam" id="PF24460">
    <property type="entry name" value="DUF7575"/>
    <property type="match status" value="1"/>
</dbReference>
<comment type="caution">
    <text evidence="2">The sequence shown here is derived from an EMBL/GenBank/DDBJ whole genome shotgun (WGS) entry which is preliminary data.</text>
</comment>
<dbReference type="Proteomes" id="UP000051012">
    <property type="component" value="Unassembled WGS sequence"/>
</dbReference>
<accession>A0A0S7YJ14</accession>
<evidence type="ECO:0000313" key="2">
    <source>
        <dbReference type="EMBL" id="KPJ74538.1"/>
    </source>
</evidence>
<gene>
    <name evidence="2" type="ORF">AMJ52_00010</name>
</gene>